<dbReference type="SUPFAM" id="SSF51735">
    <property type="entry name" value="NAD(P)-binding Rossmann-fold domains"/>
    <property type="match status" value="1"/>
</dbReference>
<proteinExistence type="predicted"/>
<dbReference type="Pfam" id="PF03807">
    <property type="entry name" value="F420_oxidored"/>
    <property type="match status" value="1"/>
</dbReference>
<evidence type="ECO:0000313" key="2">
    <source>
        <dbReference type="EMBL" id="XCH27610.1"/>
    </source>
</evidence>
<accession>A0AAU8FSM1</accession>
<organism evidence="2">
    <name type="scientific">Dyadobacter sp. 676</name>
    <dbReference type="NCBI Taxonomy" id="3088362"/>
    <lineage>
        <taxon>Bacteria</taxon>
        <taxon>Pseudomonadati</taxon>
        <taxon>Bacteroidota</taxon>
        <taxon>Cytophagia</taxon>
        <taxon>Cytophagales</taxon>
        <taxon>Spirosomataceae</taxon>
        <taxon>Dyadobacter</taxon>
    </lineage>
</organism>
<dbReference type="InterPro" id="IPR028939">
    <property type="entry name" value="P5C_Rdtase_cat_N"/>
</dbReference>
<name>A0AAU8FSM1_9BACT</name>
<dbReference type="AlphaFoldDB" id="A0AAU8FSM1"/>
<protein>
    <submittedName>
        <fullName evidence="2">NAD-dependent dehydratase</fullName>
    </submittedName>
</protein>
<dbReference type="Gene3D" id="3.40.50.720">
    <property type="entry name" value="NAD(P)-binding Rossmann-like Domain"/>
    <property type="match status" value="1"/>
</dbReference>
<dbReference type="EMBL" id="CP159289">
    <property type="protein sequence ID" value="XCH27610.1"/>
    <property type="molecule type" value="Genomic_DNA"/>
</dbReference>
<evidence type="ECO:0000259" key="1">
    <source>
        <dbReference type="Pfam" id="PF03807"/>
    </source>
</evidence>
<dbReference type="InterPro" id="IPR036291">
    <property type="entry name" value="NAD(P)-bd_dom_sf"/>
</dbReference>
<sequence length="292" mass="31925">MSEQVSKVGKKRISILGCGWLGFPLAKRLLGSGITSVVKGSTTSEGKLERFAGAGIDGYLLPLNPEAGIDASISGPFFDSDVIVISVPPRRAQNVPGNYPAQMRMVAEAVRQSPVKEVIFISSTGVYHDLNQTAVEPDVQLPGHSSQPEMVAAENALAELRPAKTVTILRLSGLLGYNRIPGKYVQGQKDLTTGDISVNYIHRDDAVGIIKAIIEQGIQNETFNITAPFHPTRSEVYVDSCGQFGWEAPTFKMPAQHPAFKLISGDKFSKTYRYEFKYPDPLLFHYEPEEGL</sequence>
<gene>
    <name evidence="2" type="ORF">ABV298_14925</name>
</gene>
<dbReference type="RefSeq" id="WP_353722861.1">
    <property type="nucleotide sequence ID" value="NZ_CP159289.1"/>
</dbReference>
<feature type="domain" description="Pyrroline-5-carboxylate reductase catalytic N-terminal" evidence="1">
    <location>
        <begin position="12"/>
        <end position="99"/>
    </location>
</feature>
<reference evidence="2" key="1">
    <citation type="submission" date="2024-06" db="EMBL/GenBank/DDBJ databases">
        <title>Sequencing and assembly of the genome of Dyadobacter sp. strain 676, a symbiont of Cyamopsis tetragonoloba.</title>
        <authorList>
            <person name="Guro P."/>
            <person name="Sazanova A."/>
            <person name="Kuznetsova I."/>
            <person name="Belimov A."/>
            <person name="Safronova V."/>
        </authorList>
    </citation>
    <scope>NUCLEOTIDE SEQUENCE</scope>
    <source>
        <strain evidence="2">676</strain>
    </source>
</reference>